<proteinExistence type="predicted"/>
<dbReference type="EMBL" id="BARW01017797">
    <property type="protein sequence ID" value="GAI91503.1"/>
    <property type="molecule type" value="Genomic_DNA"/>
</dbReference>
<gene>
    <name evidence="1" type="ORF">S12H4_30645</name>
</gene>
<evidence type="ECO:0000313" key="1">
    <source>
        <dbReference type="EMBL" id="GAI91503.1"/>
    </source>
</evidence>
<feature type="non-terminal residue" evidence="1">
    <location>
        <position position="246"/>
    </location>
</feature>
<evidence type="ECO:0008006" key="2">
    <source>
        <dbReference type="Google" id="ProtNLM"/>
    </source>
</evidence>
<organism evidence="1">
    <name type="scientific">marine sediment metagenome</name>
    <dbReference type="NCBI Taxonomy" id="412755"/>
    <lineage>
        <taxon>unclassified sequences</taxon>
        <taxon>metagenomes</taxon>
        <taxon>ecological metagenomes</taxon>
    </lineage>
</organism>
<dbReference type="AlphaFoldDB" id="X1SEY9"/>
<accession>X1SEY9</accession>
<reference evidence="1" key="1">
    <citation type="journal article" date="2014" name="Front. Microbiol.">
        <title>High frequency of phylogenetically diverse reductive dehalogenase-homologous genes in deep subseafloor sedimentary metagenomes.</title>
        <authorList>
            <person name="Kawai M."/>
            <person name="Futagami T."/>
            <person name="Toyoda A."/>
            <person name="Takaki Y."/>
            <person name="Nishi S."/>
            <person name="Hori S."/>
            <person name="Arai W."/>
            <person name="Tsubouchi T."/>
            <person name="Morono Y."/>
            <person name="Uchiyama I."/>
            <person name="Ito T."/>
            <person name="Fujiyama A."/>
            <person name="Inagaki F."/>
            <person name="Takami H."/>
        </authorList>
    </citation>
    <scope>NUCLEOTIDE SEQUENCE</scope>
    <source>
        <strain evidence="1">Expedition CK06-06</strain>
    </source>
</reference>
<name>X1SEY9_9ZZZZ</name>
<sequence length="246" mass="27983">MKLIFLCIIILGLLVLTASAQEEYTFDISEVEKRPFQFGGYFEFRPALFGLDENASFYMLRFYNQDEGKSITEYNFLALLDASYEKGIIGAKIRTNTDVKSSFSGWSHSTKVYEAFFSLKPSLFFRIDIGKKRMKWGKGYAWNPAAFIDKHKDPNDPEIALEGFTVISADYIRSFKGPLKTITVTPFLLPVVNHINSGFGELNNLNFGGKIYFLFYDTDIDLMFLAGGGVPDRFGIDFSRNIISNF</sequence>
<comment type="caution">
    <text evidence="1">The sequence shown here is derived from an EMBL/GenBank/DDBJ whole genome shotgun (WGS) entry which is preliminary data.</text>
</comment>
<protein>
    <recommendedName>
        <fullName evidence="2">Bacterial surface antigen (D15) domain-containing protein</fullName>
    </recommendedName>
</protein>